<dbReference type="PROSITE" id="PS51278">
    <property type="entry name" value="GATASE_TYPE_2"/>
    <property type="match status" value="1"/>
</dbReference>
<dbReference type="CDD" id="cd00712">
    <property type="entry name" value="AsnB"/>
    <property type="match status" value="1"/>
</dbReference>
<evidence type="ECO:0000256" key="8">
    <source>
        <dbReference type="ARBA" id="ARBA00048741"/>
    </source>
</evidence>
<dbReference type="SUPFAM" id="SSF56235">
    <property type="entry name" value="N-terminal nucleophile aminohydrolases (Ntn hydrolases)"/>
    <property type="match status" value="1"/>
</dbReference>
<organism evidence="10 11">
    <name type="scientific">Streptosporangium fragile</name>
    <dbReference type="NCBI Taxonomy" id="46186"/>
    <lineage>
        <taxon>Bacteria</taxon>
        <taxon>Bacillati</taxon>
        <taxon>Actinomycetota</taxon>
        <taxon>Actinomycetes</taxon>
        <taxon>Streptosporangiales</taxon>
        <taxon>Streptosporangiaceae</taxon>
        <taxon>Streptosporangium</taxon>
    </lineage>
</organism>
<dbReference type="EMBL" id="BAAAVI010000085">
    <property type="protein sequence ID" value="GAA2906116.1"/>
    <property type="molecule type" value="Genomic_DNA"/>
</dbReference>
<name>A0ABP6IR38_9ACTN</name>
<dbReference type="Pfam" id="PF13537">
    <property type="entry name" value="GATase_7"/>
    <property type="match status" value="1"/>
</dbReference>
<dbReference type="RefSeq" id="WP_344980929.1">
    <property type="nucleotide sequence ID" value="NZ_BAAAVI010000085.1"/>
</dbReference>
<dbReference type="InterPro" id="IPR033738">
    <property type="entry name" value="AsnB_N"/>
</dbReference>
<dbReference type="PIRSF" id="PIRSF001589">
    <property type="entry name" value="Asn_synthetase_glu-h"/>
    <property type="match status" value="1"/>
</dbReference>
<reference evidence="11" key="1">
    <citation type="journal article" date="2019" name="Int. J. Syst. Evol. Microbiol.">
        <title>The Global Catalogue of Microorganisms (GCM) 10K type strain sequencing project: providing services to taxonomists for standard genome sequencing and annotation.</title>
        <authorList>
            <consortium name="The Broad Institute Genomics Platform"/>
            <consortium name="The Broad Institute Genome Sequencing Center for Infectious Disease"/>
            <person name="Wu L."/>
            <person name="Ma J."/>
        </authorList>
    </citation>
    <scope>NUCLEOTIDE SEQUENCE [LARGE SCALE GENOMIC DNA]</scope>
    <source>
        <strain evidence="11">JCM 6242</strain>
    </source>
</reference>
<comment type="similarity">
    <text evidence="2">Belongs to the asparagine synthetase family.</text>
</comment>
<keyword evidence="7" id="KW-0315">Glutamine amidotransferase</keyword>
<evidence type="ECO:0000256" key="2">
    <source>
        <dbReference type="ARBA" id="ARBA00005752"/>
    </source>
</evidence>
<evidence type="ECO:0000259" key="9">
    <source>
        <dbReference type="PROSITE" id="PS51278"/>
    </source>
</evidence>
<dbReference type="NCBIfam" id="TIGR01536">
    <property type="entry name" value="asn_synth_AEB"/>
    <property type="match status" value="1"/>
</dbReference>
<dbReference type="PANTHER" id="PTHR43284:SF1">
    <property type="entry name" value="ASPARAGINE SYNTHETASE"/>
    <property type="match status" value="1"/>
</dbReference>
<proteinExistence type="inferred from homology"/>
<keyword evidence="4" id="KW-0547">Nucleotide-binding</keyword>
<dbReference type="Pfam" id="PF00733">
    <property type="entry name" value="Asn_synthase"/>
    <property type="match status" value="1"/>
</dbReference>
<comment type="caution">
    <text evidence="10">The sequence shown here is derived from an EMBL/GenBank/DDBJ whole genome shotgun (WGS) entry which is preliminary data.</text>
</comment>
<evidence type="ECO:0000256" key="5">
    <source>
        <dbReference type="ARBA" id="ARBA00022840"/>
    </source>
</evidence>
<keyword evidence="6" id="KW-0028">Amino-acid biosynthesis</keyword>
<evidence type="ECO:0000256" key="1">
    <source>
        <dbReference type="ARBA" id="ARBA00005187"/>
    </source>
</evidence>
<keyword evidence="5" id="KW-0067">ATP-binding</keyword>
<protein>
    <recommendedName>
        <fullName evidence="3">asparagine synthase (glutamine-hydrolyzing)</fullName>
        <ecNumber evidence="3">6.3.5.4</ecNumber>
    </recommendedName>
</protein>
<evidence type="ECO:0000256" key="4">
    <source>
        <dbReference type="ARBA" id="ARBA00022741"/>
    </source>
</evidence>
<evidence type="ECO:0000256" key="3">
    <source>
        <dbReference type="ARBA" id="ARBA00012737"/>
    </source>
</evidence>
<dbReference type="Gene3D" id="3.40.50.620">
    <property type="entry name" value="HUPs"/>
    <property type="match status" value="1"/>
</dbReference>
<evidence type="ECO:0000256" key="7">
    <source>
        <dbReference type="ARBA" id="ARBA00022962"/>
    </source>
</evidence>
<dbReference type="Proteomes" id="UP001500831">
    <property type="component" value="Unassembled WGS sequence"/>
</dbReference>
<comment type="pathway">
    <text evidence="1">Amino-acid biosynthesis; L-asparagine biosynthesis; L-asparagine from L-aspartate (L-Gln route): step 1/1.</text>
</comment>
<dbReference type="InterPro" id="IPR006426">
    <property type="entry name" value="Asn_synth_AEB"/>
</dbReference>
<dbReference type="InterPro" id="IPR001962">
    <property type="entry name" value="Asn_synthase"/>
</dbReference>
<evidence type="ECO:0000313" key="10">
    <source>
        <dbReference type="EMBL" id="GAA2906116.1"/>
    </source>
</evidence>
<dbReference type="Gene3D" id="3.60.20.10">
    <property type="entry name" value="Glutamine Phosphoribosylpyrophosphate, subunit 1, domain 1"/>
    <property type="match status" value="1"/>
</dbReference>
<gene>
    <name evidence="10" type="primary">asnB</name>
    <name evidence="10" type="ORF">GCM10010517_72300</name>
</gene>
<evidence type="ECO:0000313" key="11">
    <source>
        <dbReference type="Proteomes" id="UP001500831"/>
    </source>
</evidence>
<dbReference type="PANTHER" id="PTHR43284">
    <property type="entry name" value="ASPARAGINE SYNTHETASE (GLUTAMINE-HYDROLYZING)"/>
    <property type="match status" value="1"/>
</dbReference>
<keyword evidence="11" id="KW-1185">Reference proteome</keyword>
<dbReference type="InterPro" id="IPR017932">
    <property type="entry name" value="GATase_2_dom"/>
</dbReference>
<dbReference type="InterPro" id="IPR051786">
    <property type="entry name" value="ASN_synthetase/amidase"/>
</dbReference>
<sequence length="609" mass="67910">MCGITGWVAFEADLTRERPVIDAMTETMACRGPDDGGVWLARRAAIGHRRLAVIDVEGGRQPMTARTGVGEVVLTYSGEAYNFTELREELRRAGHVFSTRSDTEVVLRAYLEWGHEMVHRLNGMYAFAVWDGRVERLLLVRDRLGVKPLYYARTDDGVVFGSEPKALLANPLVRREVGADGLREIFAVVRTPGAAVWSGMREVRPGHTVLVDRDGPVERAYWRLEAAEHRDGREATVATVRELLADAVRRQLTSDVPRCSLLSGGLDSSVVTAMAAAELRGLERVRTFEVDFLGQEDNFVPDNMRGTADSPFAREVASHVGTDHHHIVLDPGDLLDPEVRRAAVVARDVPVGWGELDSSLYLLFRGVREKSTVALSGESADEVFGGYGWFHDPAIVATPVFPWLIVTGDHALGSMLHPDIEAKLRVEEFRADSYADAVAEVPVLPGESGEELRMRRMLHICLTRWLQVMLDRKDRMSMAVGLEVRVPFCDHRLVEYVFNTPWALKSFDGREKSLLRAASAGLLPESVLRRRKSPYPSTQDPAYSAGVQAWARRVLDDPSSPVRDLVGIDTLRPLLDARPAELPWGPRVALERVIDLDIWFDVYRPSITL</sequence>
<feature type="domain" description="Glutamine amidotransferase type-2" evidence="9">
    <location>
        <begin position="2"/>
        <end position="214"/>
    </location>
</feature>
<dbReference type="SUPFAM" id="SSF52402">
    <property type="entry name" value="Adenine nucleotide alpha hydrolases-like"/>
    <property type="match status" value="1"/>
</dbReference>
<keyword evidence="6" id="KW-0061">Asparagine biosynthesis</keyword>
<dbReference type="InterPro" id="IPR014729">
    <property type="entry name" value="Rossmann-like_a/b/a_fold"/>
</dbReference>
<evidence type="ECO:0000256" key="6">
    <source>
        <dbReference type="ARBA" id="ARBA00022888"/>
    </source>
</evidence>
<dbReference type="CDD" id="cd01991">
    <property type="entry name" value="Asn_synthase_B_C"/>
    <property type="match status" value="1"/>
</dbReference>
<accession>A0ABP6IR38</accession>
<comment type="catalytic activity">
    <reaction evidence="8">
        <text>L-aspartate + L-glutamine + ATP + H2O = L-asparagine + L-glutamate + AMP + diphosphate + H(+)</text>
        <dbReference type="Rhea" id="RHEA:12228"/>
        <dbReference type="ChEBI" id="CHEBI:15377"/>
        <dbReference type="ChEBI" id="CHEBI:15378"/>
        <dbReference type="ChEBI" id="CHEBI:29985"/>
        <dbReference type="ChEBI" id="CHEBI:29991"/>
        <dbReference type="ChEBI" id="CHEBI:30616"/>
        <dbReference type="ChEBI" id="CHEBI:33019"/>
        <dbReference type="ChEBI" id="CHEBI:58048"/>
        <dbReference type="ChEBI" id="CHEBI:58359"/>
        <dbReference type="ChEBI" id="CHEBI:456215"/>
        <dbReference type="EC" id="6.3.5.4"/>
    </reaction>
</comment>
<dbReference type="InterPro" id="IPR029055">
    <property type="entry name" value="Ntn_hydrolases_N"/>
</dbReference>
<dbReference type="EC" id="6.3.5.4" evidence="3"/>